<dbReference type="Gene3D" id="3.30.420.10">
    <property type="entry name" value="Ribonuclease H-like superfamily/Ribonuclease H"/>
    <property type="match status" value="1"/>
</dbReference>
<dbReference type="AlphaFoldDB" id="A0A178L4Q8"/>
<dbReference type="Pfam" id="PF13276">
    <property type="entry name" value="HTH_21"/>
    <property type="match status" value="1"/>
</dbReference>
<dbReference type="EMBL" id="LWCR01000077">
    <property type="protein sequence ID" value="OAN23812.1"/>
    <property type="molecule type" value="Genomic_DNA"/>
</dbReference>
<dbReference type="InterPro" id="IPR050900">
    <property type="entry name" value="Transposase_IS3/IS150/IS904"/>
</dbReference>
<dbReference type="NCBIfam" id="NF033516">
    <property type="entry name" value="transpos_IS3"/>
    <property type="match status" value="1"/>
</dbReference>
<evidence type="ECO:0000313" key="5">
    <source>
        <dbReference type="EMBL" id="OAN23812.1"/>
    </source>
</evidence>
<comment type="similarity">
    <text evidence="3">Belongs to the transposase IS3/IS150/IS904 family.</text>
</comment>
<organism evidence="5 6">
    <name type="scientific">Pseudomonas oryzihabitans</name>
    <dbReference type="NCBI Taxonomy" id="47885"/>
    <lineage>
        <taxon>Bacteria</taxon>
        <taxon>Pseudomonadati</taxon>
        <taxon>Pseudomonadota</taxon>
        <taxon>Gammaproteobacteria</taxon>
        <taxon>Pseudomonadales</taxon>
        <taxon>Pseudomonadaceae</taxon>
        <taxon>Pseudomonas</taxon>
    </lineage>
</organism>
<dbReference type="InterPro" id="IPR036397">
    <property type="entry name" value="RNaseH_sf"/>
</dbReference>
<sequence length="231" mass="26374">MKYAFMRTHTAHFSIQAMCRVLGVARSGYYAWCSRRPSMRQRRRAELDRQVAQAYSARKGRSGAPRLCHDLREAGLPCNRKTVAASMQRQGLRAKAAKKFKATTNSQHSLPVAENLLKQDFKASAPNQKWVGDITYLHTEEGCCSAAYQELIRAHHLRCSMSAKGNCYDNACAESFFHSLKVECIHGERFTSRAQMRETVFEYVETDYNRQRRHSTLGHISPEAFEARMCA</sequence>
<evidence type="ECO:0000259" key="4">
    <source>
        <dbReference type="PROSITE" id="PS50994"/>
    </source>
</evidence>
<dbReference type="PROSITE" id="PS50994">
    <property type="entry name" value="INTEGRASE"/>
    <property type="match status" value="1"/>
</dbReference>
<evidence type="ECO:0000313" key="6">
    <source>
        <dbReference type="Proteomes" id="UP000078356"/>
    </source>
</evidence>
<dbReference type="InterPro" id="IPR025948">
    <property type="entry name" value="HTH-like_dom"/>
</dbReference>
<proteinExistence type="inferred from homology"/>
<name>A0A178L4Q8_9PSED</name>
<dbReference type="InterPro" id="IPR012337">
    <property type="entry name" value="RNaseH-like_sf"/>
</dbReference>
<accession>A0A178L4Q8</accession>
<comment type="function">
    <text evidence="2">Involved in the transposition of the insertion sequence IS3.</text>
</comment>
<evidence type="ECO:0000256" key="2">
    <source>
        <dbReference type="ARBA" id="ARBA00037276"/>
    </source>
</evidence>
<evidence type="ECO:0000256" key="1">
    <source>
        <dbReference type="ARBA" id="ARBA00023125"/>
    </source>
</evidence>
<dbReference type="Proteomes" id="UP000078356">
    <property type="component" value="Unassembled WGS sequence"/>
</dbReference>
<comment type="caution">
    <text evidence="5">The sequence shown here is derived from an EMBL/GenBank/DDBJ whole genome shotgun (WGS) entry which is preliminary data.</text>
</comment>
<reference evidence="5 6" key="1">
    <citation type="submission" date="2016-04" db="EMBL/GenBank/DDBJ databases">
        <title>Draft Genome Sequences of Staphylococcus capitis Strain H36, S. capitis Strain H65, S. cohnii Strain H62, S. hominis Strain H69, Mycobacterium iranicum Strain H39, Plantibacter sp. Strain H53, Pseudomonas oryzihabitans Strain H72, and Microbacterium sp. Strain H83, isolated from residential settings.</title>
        <authorList>
            <person name="Lymperopoulou D."/>
            <person name="Adams R.I."/>
            <person name="Lindow S."/>
            <person name="Coil D.A."/>
            <person name="Jospin G."/>
            <person name="Eisen J.A."/>
        </authorList>
    </citation>
    <scope>NUCLEOTIDE SEQUENCE [LARGE SCALE GENOMIC DNA]</scope>
    <source>
        <strain evidence="5 6">H72</strain>
    </source>
</reference>
<gene>
    <name evidence="5" type="ORF">A4V15_24500</name>
</gene>
<dbReference type="PANTHER" id="PTHR46889:SF6">
    <property type="entry name" value="TRANSPOSASE INSF FOR INSERTION SEQUENCE IS3B"/>
    <property type="match status" value="1"/>
</dbReference>
<dbReference type="Pfam" id="PF13333">
    <property type="entry name" value="rve_2"/>
    <property type="match status" value="1"/>
</dbReference>
<feature type="domain" description="Integrase catalytic" evidence="4">
    <location>
        <begin position="61"/>
        <end position="229"/>
    </location>
</feature>
<dbReference type="PANTHER" id="PTHR46889">
    <property type="entry name" value="TRANSPOSASE INSF FOR INSERTION SEQUENCE IS3B-RELATED"/>
    <property type="match status" value="1"/>
</dbReference>
<evidence type="ECO:0000256" key="3">
    <source>
        <dbReference type="ARBA" id="ARBA00043964"/>
    </source>
</evidence>
<protein>
    <submittedName>
        <fullName evidence="5">Transposase</fullName>
    </submittedName>
</protein>
<dbReference type="GO" id="GO:0003677">
    <property type="term" value="F:DNA binding"/>
    <property type="evidence" value="ECO:0007669"/>
    <property type="project" value="UniProtKB-KW"/>
</dbReference>
<dbReference type="InterPro" id="IPR001584">
    <property type="entry name" value="Integrase_cat-core"/>
</dbReference>
<keyword evidence="1" id="KW-0238">DNA-binding</keyword>
<dbReference type="SUPFAM" id="SSF53098">
    <property type="entry name" value="Ribonuclease H-like"/>
    <property type="match status" value="1"/>
</dbReference>
<dbReference type="InterPro" id="IPR048020">
    <property type="entry name" value="Transpos_IS3"/>
</dbReference>
<dbReference type="GO" id="GO:0015074">
    <property type="term" value="P:DNA integration"/>
    <property type="evidence" value="ECO:0007669"/>
    <property type="project" value="InterPro"/>
</dbReference>